<proteinExistence type="predicted"/>
<name>A0ABP7F8G9_9ACTN</name>
<dbReference type="EMBL" id="BAABDD010000004">
    <property type="protein sequence ID" value="GAA3733549.1"/>
    <property type="molecule type" value="Genomic_DNA"/>
</dbReference>
<evidence type="ECO:0000313" key="2">
    <source>
        <dbReference type="EMBL" id="GAA3733549.1"/>
    </source>
</evidence>
<feature type="compositionally biased region" description="Acidic residues" evidence="1">
    <location>
        <begin position="91"/>
        <end position="100"/>
    </location>
</feature>
<accession>A0ABP7F8G9</accession>
<feature type="region of interest" description="Disordered" evidence="1">
    <location>
        <begin position="64"/>
        <end position="100"/>
    </location>
</feature>
<sequence>MQFHDVFPLADADNSGTAVAEPPATVRPFGVRHAVDVPADPEQTAETERAYYDPQRQISMVEVEGVSVPMMKRQSGETTTSTNSDDRQAPDDDTDVGPAS</sequence>
<organism evidence="2 3">
    <name type="scientific">Salinactinospora qingdaonensis</name>
    <dbReference type="NCBI Taxonomy" id="702744"/>
    <lineage>
        <taxon>Bacteria</taxon>
        <taxon>Bacillati</taxon>
        <taxon>Actinomycetota</taxon>
        <taxon>Actinomycetes</taxon>
        <taxon>Streptosporangiales</taxon>
        <taxon>Nocardiopsidaceae</taxon>
        <taxon>Salinactinospora</taxon>
    </lineage>
</organism>
<evidence type="ECO:0000256" key="1">
    <source>
        <dbReference type="SAM" id="MobiDB-lite"/>
    </source>
</evidence>
<gene>
    <name evidence="2" type="ORF">GCM10022402_12470</name>
</gene>
<dbReference type="InterPro" id="IPR026496">
    <property type="entry name" value="GRASP_targ"/>
</dbReference>
<reference evidence="3" key="1">
    <citation type="journal article" date="2019" name="Int. J. Syst. Evol. Microbiol.">
        <title>The Global Catalogue of Microorganisms (GCM) 10K type strain sequencing project: providing services to taxonomists for standard genome sequencing and annotation.</title>
        <authorList>
            <consortium name="The Broad Institute Genomics Platform"/>
            <consortium name="The Broad Institute Genome Sequencing Center for Infectious Disease"/>
            <person name="Wu L."/>
            <person name="Ma J."/>
        </authorList>
    </citation>
    <scope>NUCLEOTIDE SEQUENCE [LARGE SCALE GENOMIC DNA]</scope>
    <source>
        <strain evidence="3">JCM 17137</strain>
    </source>
</reference>
<comment type="caution">
    <text evidence="2">The sequence shown here is derived from an EMBL/GenBank/DDBJ whole genome shotgun (WGS) entry which is preliminary data.</text>
</comment>
<dbReference type="Proteomes" id="UP001500908">
    <property type="component" value="Unassembled WGS sequence"/>
</dbReference>
<protein>
    <recommendedName>
        <fullName evidence="4">ATP-grasp target RiPP</fullName>
    </recommendedName>
</protein>
<evidence type="ECO:0008006" key="4">
    <source>
        <dbReference type="Google" id="ProtNLM"/>
    </source>
</evidence>
<dbReference type="NCBIfam" id="TIGR04186">
    <property type="entry name" value="GRASP_targ"/>
    <property type="match status" value="1"/>
</dbReference>
<evidence type="ECO:0000313" key="3">
    <source>
        <dbReference type="Proteomes" id="UP001500908"/>
    </source>
</evidence>
<dbReference type="RefSeq" id="WP_344968253.1">
    <property type="nucleotide sequence ID" value="NZ_BAABDD010000004.1"/>
</dbReference>
<keyword evidence="3" id="KW-1185">Reference proteome</keyword>